<reference evidence="3 4" key="1">
    <citation type="submission" date="2024-10" db="EMBL/GenBank/DDBJ databases">
        <title>The Natural Products Discovery Center: Release of the First 8490 Sequenced Strains for Exploring Actinobacteria Biosynthetic Diversity.</title>
        <authorList>
            <person name="Kalkreuter E."/>
            <person name="Kautsar S.A."/>
            <person name="Yang D."/>
            <person name="Bader C.D."/>
            <person name="Teijaro C.N."/>
            <person name="Fluegel L."/>
            <person name="Davis C.M."/>
            <person name="Simpson J.R."/>
            <person name="Lauterbach L."/>
            <person name="Steele A.D."/>
            <person name="Gui C."/>
            <person name="Meng S."/>
            <person name="Li G."/>
            <person name="Viehrig K."/>
            <person name="Ye F."/>
            <person name="Su P."/>
            <person name="Kiefer A.F."/>
            <person name="Nichols A."/>
            <person name="Cepeda A.J."/>
            <person name="Yan W."/>
            <person name="Fan B."/>
            <person name="Jiang Y."/>
            <person name="Adhikari A."/>
            <person name="Zheng C.-J."/>
            <person name="Schuster L."/>
            <person name="Cowan T.M."/>
            <person name="Smanski M.J."/>
            <person name="Chevrette M.G."/>
            <person name="De Carvalho L.P.S."/>
            <person name="Shen B."/>
        </authorList>
    </citation>
    <scope>NUCLEOTIDE SEQUENCE [LARGE SCALE GENOMIC DNA]</scope>
    <source>
        <strain evidence="3 4">NPDC002593</strain>
    </source>
</reference>
<evidence type="ECO:0000313" key="4">
    <source>
        <dbReference type="Proteomes" id="UP001601992"/>
    </source>
</evidence>
<evidence type="ECO:0000256" key="1">
    <source>
        <dbReference type="SAM" id="MobiDB-lite"/>
    </source>
</evidence>
<evidence type="ECO:0008006" key="5">
    <source>
        <dbReference type="Google" id="ProtNLM"/>
    </source>
</evidence>
<gene>
    <name evidence="3" type="ORF">ACFYXQ_41185</name>
</gene>
<dbReference type="PROSITE" id="PS51257">
    <property type="entry name" value="PROKAR_LIPOPROTEIN"/>
    <property type="match status" value="1"/>
</dbReference>
<feature type="compositionally biased region" description="Low complexity" evidence="1">
    <location>
        <begin position="36"/>
        <end position="55"/>
    </location>
</feature>
<feature type="chain" id="PRO_5045812658" description="Elastin" evidence="2">
    <location>
        <begin position="27"/>
        <end position="326"/>
    </location>
</feature>
<name>A0ABW6SCZ4_9NOCA</name>
<feature type="signal peptide" evidence="2">
    <location>
        <begin position="1"/>
        <end position="26"/>
    </location>
</feature>
<dbReference type="EMBL" id="JBIAQY010000024">
    <property type="protein sequence ID" value="MFF3574180.1"/>
    <property type="molecule type" value="Genomic_DNA"/>
</dbReference>
<evidence type="ECO:0000256" key="2">
    <source>
        <dbReference type="SAM" id="SignalP"/>
    </source>
</evidence>
<evidence type="ECO:0000313" key="3">
    <source>
        <dbReference type="EMBL" id="MFF3574180.1"/>
    </source>
</evidence>
<accession>A0ABW6SCZ4</accession>
<organism evidence="3 4">
    <name type="scientific">Nocardia jiangxiensis</name>
    <dbReference type="NCBI Taxonomy" id="282685"/>
    <lineage>
        <taxon>Bacteria</taxon>
        <taxon>Bacillati</taxon>
        <taxon>Actinomycetota</taxon>
        <taxon>Actinomycetes</taxon>
        <taxon>Mycobacteriales</taxon>
        <taxon>Nocardiaceae</taxon>
        <taxon>Nocardia</taxon>
    </lineage>
</organism>
<dbReference type="Proteomes" id="UP001601992">
    <property type="component" value="Unassembled WGS sequence"/>
</dbReference>
<sequence length="326" mass="29895">MARRFAVDSGARRRALVLGAIPLALAVGCSSGGQVSNSPNPAPAASGPSASSHPSAPDRPGTATPPQAEAPDELRNPAVSSSPQPRGIGLGAPNLRTGGSVPGVTAVPAPLPALIGPVAPQYVIPRNFRAAPDTEAAPAIELGNLHAPTPVAPVAPIAPPPRTLRLGAFSTTVPDDVPDTVLTPANTAAADTEAAIATGLNSVGINASRSDKIAGLTIAGAAGGATLGATALGVPAAVVGAIPGAVVGTGVGAVAGGLIGGAAGTAAPGVGNVAGAAAGAAIGAGVGAAGGAAAGAAVVGIPAALVGGVAGGIVGGAAGSAFGAAV</sequence>
<comment type="caution">
    <text evidence="3">The sequence shown here is derived from an EMBL/GenBank/DDBJ whole genome shotgun (WGS) entry which is preliminary data.</text>
</comment>
<keyword evidence="2" id="KW-0732">Signal</keyword>
<dbReference type="RefSeq" id="WP_387406739.1">
    <property type="nucleotide sequence ID" value="NZ_JBIAQY010000024.1"/>
</dbReference>
<protein>
    <recommendedName>
        <fullName evidence="5">Elastin</fullName>
    </recommendedName>
</protein>
<keyword evidence="4" id="KW-1185">Reference proteome</keyword>
<feature type="region of interest" description="Disordered" evidence="1">
    <location>
        <begin position="29"/>
        <end position="96"/>
    </location>
</feature>
<proteinExistence type="predicted"/>